<keyword evidence="1" id="KW-0732">Signal</keyword>
<sequence>MFRKLFITFIILSFSNSVFSINRIASAIDKQIYGNYITEGDLIIDSPTKIYGENREVIYYFMQKQWPLIREGATIWFDGDKLGYLSMIKFCNTADEQKPWHISSATFRNIPGTRVMTKQFVCQGLKNIEVNGESPSFPGLSKWPETRKFLTGSFGFHVIAKIFQGHNYGISVLDGGTIKLRGIESQHGFTAIRINGGNRDLTVESIEITNFYIHDTGDGEGMYLGATHAPPLAKIKNLKIYNGIITRTAAEALQLQHLIGGADIHHVTIRAADVRWRNEFRAGQDTGIQWSVDAGDNKLHHIILDGYGSVGLVPFGSNVMPIGGTSRVSNVLFSNGLDIGVYLHNSGKFGIEWQFDSLYFRRFSTERSYYQNTGRPERKYMISRRHGKDKYSFKNIVHDGTRPSVFEKNDSIEVRNVKQKELPAPSYVNSGFHESPSRIKQWYPHYAGFFPASRSGKVKIASDWEEGDIAIETEKEYAFYKCIATHFATEERPSQSKNFVKLTWDENGVRSDQPTWVSELKQSNFPPDDLRLEDNCYWNKLKLGFNPDLFNQVN</sequence>
<reference evidence="2 3" key="1">
    <citation type="submission" date="2021-05" db="EMBL/GenBank/DDBJ databases">
        <title>A Polyphasic approach of four new species of the genus Ohtaekwangia: Ohtaekwangia histidinii sp. nov., Ohtaekwangia cretensis sp. nov., Ohtaekwangia indiensis sp. nov., Ohtaekwangia reichenbachii sp. nov. from diverse environment.</title>
        <authorList>
            <person name="Octaviana S."/>
        </authorList>
    </citation>
    <scope>NUCLEOTIDE SEQUENCE [LARGE SCALE GENOMIC DNA]</scope>
    <source>
        <strain evidence="2 3">PWU20</strain>
    </source>
</reference>
<feature type="chain" id="PRO_5045406785" description="Right-handed parallel beta-helix repeat-containing protein" evidence="1">
    <location>
        <begin position="21"/>
        <end position="554"/>
    </location>
</feature>
<comment type="caution">
    <text evidence="2">The sequence shown here is derived from an EMBL/GenBank/DDBJ whole genome shotgun (WGS) entry which is preliminary data.</text>
</comment>
<accession>A0ABS5VPM7</accession>
<evidence type="ECO:0000256" key="1">
    <source>
        <dbReference type="SAM" id="SignalP"/>
    </source>
</evidence>
<organism evidence="2 3">
    <name type="scientific">Chryseosolibacter indicus</name>
    <dbReference type="NCBI Taxonomy" id="2782351"/>
    <lineage>
        <taxon>Bacteria</taxon>
        <taxon>Pseudomonadati</taxon>
        <taxon>Bacteroidota</taxon>
        <taxon>Cytophagia</taxon>
        <taxon>Cytophagales</taxon>
        <taxon>Chryseotaleaceae</taxon>
        <taxon>Chryseosolibacter</taxon>
    </lineage>
</organism>
<dbReference type="Proteomes" id="UP000772618">
    <property type="component" value="Unassembled WGS sequence"/>
</dbReference>
<dbReference type="EMBL" id="JAHESD010000014">
    <property type="protein sequence ID" value="MBT1703368.1"/>
    <property type="molecule type" value="Genomic_DNA"/>
</dbReference>
<keyword evidence="3" id="KW-1185">Reference proteome</keyword>
<dbReference type="SUPFAM" id="SSF51126">
    <property type="entry name" value="Pectin lyase-like"/>
    <property type="match status" value="1"/>
</dbReference>
<protein>
    <recommendedName>
        <fullName evidence="4">Right-handed parallel beta-helix repeat-containing protein</fullName>
    </recommendedName>
</protein>
<evidence type="ECO:0000313" key="3">
    <source>
        <dbReference type="Proteomes" id="UP000772618"/>
    </source>
</evidence>
<dbReference type="InterPro" id="IPR011050">
    <property type="entry name" value="Pectin_lyase_fold/virulence"/>
</dbReference>
<feature type="signal peptide" evidence="1">
    <location>
        <begin position="1"/>
        <end position="20"/>
    </location>
</feature>
<name>A0ABS5VPM7_9BACT</name>
<gene>
    <name evidence="2" type="ORF">KK060_08765</name>
</gene>
<proteinExistence type="predicted"/>
<evidence type="ECO:0000313" key="2">
    <source>
        <dbReference type="EMBL" id="MBT1703368.1"/>
    </source>
</evidence>
<evidence type="ECO:0008006" key="4">
    <source>
        <dbReference type="Google" id="ProtNLM"/>
    </source>
</evidence>